<keyword evidence="1" id="KW-0472">Membrane</keyword>
<keyword evidence="3" id="KW-1185">Reference proteome</keyword>
<sequence length="98" mass="11376">MSEEEADKPQRRMVVIIITPVAGVDALTLYDKIKAEIKSTEEYGLEWQETCKVDEENKIFTSFTIGELADFHEEVMDWLEMMEDEVAKTHITFQAVME</sequence>
<keyword evidence="1" id="KW-0812">Transmembrane</keyword>
<dbReference type="Proteomes" id="UP001530293">
    <property type="component" value="Unassembled WGS sequence"/>
</dbReference>
<name>A0ABD3M2G8_9STRA</name>
<dbReference type="AlphaFoldDB" id="A0ABD3M2G8"/>
<reference evidence="2 3" key="1">
    <citation type="submission" date="2024-10" db="EMBL/GenBank/DDBJ databases">
        <title>Updated reference genomes for cyclostephanoid diatoms.</title>
        <authorList>
            <person name="Roberts W.R."/>
            <person name="Alverson A.J."/>
        </authorList>
    </citation>
    <scope>NUCLEOTIDE SEQUENCE [LARGE SCALE GENOMIC DNA]</scope>
    <source>
        <strain evidence="2 3">AJA232-27</strain>
    </source>
</reference>
<feature type="transmembrane region" description="Helical" evidence="1">
    <location>
        <begin position="12"/>
        <end position="30"/>
    </location>
</feature>
<proteinExistence type="predicted"/>
<protein>
    <submittedName>
        <fullName evidence="2">Uncharacterized protein</fullName>
    </submittedName>
</protein>
<dbReference type="EMBL" id="JALLBG020000275">
    <property type="protein sequence ID" value="KAL3757028.1"/>
    <property type="molecule type" value="Genomic_DNA"/>
</dbReference>
<gene>
    <name evidence="2" type="ORF">ACHAWU_005753</name>
</gene>
<evidence type="ECO:0000313" key="3">
    <source>
        <dbReference type="Proteomes" id="UP001530293"/>
    </source>
</evidence>
<keyword evidence="1" id="KW-1133">Transmembrane helix</keyword>
<accession>A0ABD3M2G8</accession>
<organism evidence="2 3">
    <name type="scientific">Discostella pseudostelligera</name>
    <dbReference type="NCBI Taxonomy" id="259834"/>
    <lineage>
        <taxon>Eukaryota</taxon>
        <taxon>Sar</taxon>
        <taxon>Stramenopiles</taxon>
        <taxon>Ochrophyta</taxon>
        <taxon>Bacillariophyta</taxon>
        <taxon>Coscinodiscophyceae</taxon>
        <taxon>Thalassiosirophycidae</taxon>
        <taxon>Stephanodiscales</taxon>
        <taxon>Stephanodiscaceae</taxon>
        <taxon>Discostella</taxon>
    </lineage>
</organism>
<comment type="caution">
    <text evidence="2">The sequence shown here is derived from an EMBL/GenBank/DDBJ whole genome shotgun (WGS) entry which is preliminary data.</text>
</comment>
<evidence type="ECO:0000313" key="2">
    <source>
        <dbReference type="EMBL" id="KAL3757028.1"/>
    </source>
</evidence>
<evidence type="ECO:0000256" key="1">
    <source>
        <dbReference type="SAM" id="Phobius"/>
    </source>
</evidence>